<evidence type="ECO:0000313" key="5">
    <source>
        <dbReference type="EMBL" id="PHH59657.1"/>
    </source>
</evidence>
<feature type="site" description="Interaction with DNA" evidence="3">
    <location>
        <position position="459"/>
    </location>
</feature>
<evidence type="ECO:0000256" key="1">
    <source>
        <dbReference type="PIRSR" id="PIRSR610347-1"/>
    </source>
</evidence>
<evidence type="ECO:0000256" key="2">
    <source>
        <dbReference type="PIRSR" id="PIRSR610347-2"/>
    </source>
</evidence>
<dbReference type="STRING" id="1399860.A0A2C5XT70"/>
<dbReference type="EMBL" id="NJET01000190">
    <property type="protein sequence ID" value="PHH59657.1"/>
    <property type="molecule type" value="Genomic_DNA"/>
</dbReference>
<accession>A0A2C5XT70</accession>
<dbReference type="GO" id="GO:0005634">
    <property type="term" value="C:nucleus"/>
    <property type="evidence" value="ECO:0007669"/>
    <property type="project" value="InterPro"/>
</dbReference>
<comment type="caution">
    <text evidence="5">The sequence shown here is derived from an EMBL/GenBank/DDBJ whole genome shotgun (WGS) entry which is preliminary data.</text>
</comment>
<keyword evidence="6" id="KW-1185">Reference proteome</keyword>
<feature type="binding site" evidence="2">
    <location>
        <position position="433"/>
    </location>
    <ligand>
        <name>substrate</name>
    </ligand>
</feature>
<dbReference type="PANTHER" id="PTHR12415">
    <property type="entry name" value="TYROSYL-DNA PHOSPHODIESTERASE 1"/>
    <property type="match status" value="1"/>
</dbReference>
<reference evidence="5 6" key="1">
    <citation type="submission" date="2017-06" db="EMBL/GenBank/DDBJ databases">
        <title>Ant-infecting Ophiocordyceps genomes reveal a high diversity of potential behavioral manipulation genes and a possible major role for enterotoxins.</title>
        <authorList>
            <person name="De Bekker C."/>
            <person name="Evans H.C."/>
            <person name="Brachmann A."/>
            <person name="Hughes D.P."/>
        </authorList>
    </citation>
    <scope>NUCLEOTIDE SEQUENCE [LARGE SCALE GENOMIC DNA]</scope>
    <source>
        <strain evidence="5 6">Map64</strain>
    </source>
</reference>
<evidence type="ECO:0000256" key="3">
    <source>
        <dbReference type="PIRSR" id="PIRSR610347-3"/>
    </source>
</evidence>
<feature type="active site" description="Proton donor/acceptor" evidence="1">
    <location>
        <position position="431"/>
    </location>
</feature>
<dbReference type="GO" id="GO:0017005">
    <property type="term" value="F:3'-tyrosyl-DNA phosphodiesterase activity"/>
    <property type="evidence" value="ECO:0007669"/>
    <property type="project" value="TreeGrafter"/>
</dbReference>
<dbReference type="GO" id="GO:0006281">
    <property type="term" value="P:DNA repair"/>
    <property type="evidence" value="ECO:0007669"/>
    <property type="project" value="InterPro"/>
</dbReference>
<protein>
    <recommendedName>
        <fullName evidence="4">PLD phosphodiesterase domain-containing protein</fullName>
    </recommendedName>
</protein>
<dbReference type="AlphaFoldDB" id="A0A2C5XT70"/>
<dbReference type="InterPro" id="IPR010347">
    <property type="entry name" value="Tdp1"/>
</dbReference>
<feature type="binding site" evidence="2">
    <location>
        <position position="205"/>
    </location>
    <ligand>
        <name>substrate</name>
    </ligand>
</feature>
<dbReference type="SUPFAM" id="SSF56024">
    <property type="entry name" value="Phospholipase D/nuclease"/>
    <property type="match status" value="2"/>
</dbReference>
<evidence type="ECO:0000259" key="4">
    <source>
        <dbReference type="PROSITE" id="PS50035"/>
    </source>
</evidence>
<dbReference type="GO" id="GO:0003690">
    <property type="term" value="F:double-stranded DNA binding"/>
    <property type="evidence" value="ECO:0007669"/>
    <property type="project" value="TreeGrafter"/>
</dbReference>
<feature type="active site" description="Nucleophile" evidence="1">
    <location>
        <position position="203"/>
    </location>
</feature>
<dbReference type="Proteomes" id="UP000226192">
    <property type="component" value="Unassembled WGS sequence"/>
</dbReference>
<feature type="domain" description="PLD phosphodiesterase" evidence="4">
    <location>
        <begin position="426"/>
        <end position="462"/>
    </location>
</feature>
<dbReference type="GO" id="GO:0003697">
    <property type="term" value="F:single-stranded DNA binding"/>
    <property type="evidence" value="ECO:0007669"/>
    <property type="project" value="TreeGrafter"/>
</dbReference>
<proteinExistence type="predicted"/>
<dbReference type="OrthoDB" id="47785at2759"/>
<dbReference type="Pfam" id="PF06087">
    <property type="entry name" value="Tyr-DNA_phospho"/>
    <property type="match status" value="1"/>
</dbReference>
<organism evidence="5 6">
    <name type="scientific">Ophiocordyceps australis</name>
    <dbReference type="NCBI Taxonomy" id="1399860"/>
    <lineage>
        <taxon>Eukaryota</taxon>
        <taxon>Fungi</taxon>
        <taxon>Dikarya</taxon>
        <taxon>Ascomycota</taxon>
        <taxon>Pezizomycotina</taxon>
        <taxon>Sordariomycetes</taxon>
        <taxon>Hypocreomycetidae</taxon>
        <taxon>Hypocreales</taxon>
        <taxon>Ophiocordycipitaceae</taxon>
        <taxon>Ophiocordyceps</taxon>
    </lineage>
</organism>
<dbReference type="PANTHER" id="PTHR12415:SF4">
    <property type="entry name" value="TYROSYL-DNA PHOSPHODIESTERASE DOMAIN-CONTAINING PROTEIN"/>
    <property type="match status" value="1"/>
</dbReference>
<dbReference type="Gene3D" id="3.30.870.10">
    <property type="entry name" value="Endonuclease Chain A"/>
    <property type="match status" value="2"/>
</dbReference>
<gene>
    <name evidence="5" type="ORF">CDD81_2780</name>
</gene>
<dbReference type="InterPro" id="IPR001736">
    <property type="entry name" value="PLipase_D/transphosphatidylase"/>
</dbReference>
<dbReference type="PROSITE" id="PS50035">
    <property type="entry name" value="PLD"/>
    <property type="match status" value="1"/>
</dbReference>
<name>A0A2C5XT70_9HYPO</name>
<evidence type="ECO:0000313" key="6">
    <source>
        <dbReference type="Proteomes" id="UP000226192"/>
    </source>
</evidence>
<dbReference type="CDD" id="cd09122">
    <property type="entry name" value="PLDc_Tdp1_1"/>
    <property type="match status" value="1"/>
</dbReference>
<sequence length="541" mass="59804">MAKSNPNLPELNSDDEDDAEVRYAIALSLQDQQRGVPQETAVEAPKASQSLGLLGLDRKKMEEERLARLAGSKRLRSPDVESLPPGKKALTARAVPTKDTDANASMMPFIEGVVKRTWARGYPRTSDDIKIEEVLQRQYLQLAVVSSYQWDEEWLLAKIDLDRTKMLFVAFAVDEIQKAAIRANMPSNIKFCFPEMHGPGSMHSKLQLLRFPSHLRVVVPTGNLVPYDWGETGVMENMVFLIDLPRLKDGVSFVPTPFSTELSRFASALGLDDKMVTSLSNYDFSKTAHMGFVFSRPGSYQDESEMKRIGYCGLATAVAELGLASTAPIQIDVATASLGSIKWDWVESIYKACQGNDGIKEHGRSATGAARKSGSKRQSEWLKDRFRIYYPTNQTVSDSRGGSAASWWRRPDFPTELMRDCINTRPGLLMHTKIILVHRLGLGDEKPEAWAYVGSANLSESAWGRVTTDRQTRKAKMNCRNWECGVVVPAGGKTSSDSKAVSGGTGGDDDAVADVVVFDGTVPVPMQVPARPNREPWFYAA</sequence>